<dbReference type="AlphaFoldDB" id="A0A8A4TT21"/>
<dbReference type="KEGG" id="scor:J3U87_07120"/>
<dbReference type="InterPro" id="IPR004329">
    <property type="entry name" value="CcmE"/>
</dbReference>
<dbReference type="Pfam" id="PF03100">
    <property type="entry name" value="CcmE"/>
    <property type="match status" value="1"/>
</dbReference>
<organism evidence="6 7">
    <name type="scientific">Sulfidibacter corallicola</name>
    <dbReference type="NCBI Taxonomy" id="2818388"/>
    <lineage>
        <taxon>Bacteria</taxon>
        <taxon>Pseudomonadati</taxon>
        <taxon>Acidobacteriota</taxon>
        <taxon>Holophagae</taxon>
        <taxon>Acanthopleuribacterales</taxon>
        <taxon>Acanthopleuribacteraceae</taxon>
        <taxon>Sulfidibacter</taxon>
    </lineage>
</organism>
<dbReference type="Proteomes" id="UP000663929">
    <property type="component" value="Chromosome"/>
</dbReference>
<evidence type="ECO:0000256" key="4">
    <source>
        <dbReference type="ARBA" id="ARBA00023136"/>
    </source>
</evidence>
<dbReference type="EMBL" id="CP071793">
    <property type="protein sequence ID" value="QTD52228.1"/>
    <property type="molecule type" value="Genomic_DNA"/>
</dbReference>
<feature type="region of interest" description="Disordered" evidence="5">
    <location>
        <begin position="134"/>
        <end position="181"/>
    </location>
</feature>
<evidence type="ECO:0000256" key="2">
    <source>
        <dbReference type="ARBA" id="ARBA00022617"/>
    </source>
</evidence>
<keyword evidence="2" id="KW-0349">Heme</keyword>
<proteinExistence type="predicted"/>
<dbReference type="GO" id="GO:0017004">
    <property type="term" value="P:cytochrome complex assembly"/>
    <property type="evidence" value="ECO:0007669"/>
    <property type="project" value="UniProtKB-KW"/>
</dbReference>
<dbReference type="InterPro" id="IPR036127">
    <property type="entry name" value="CcmE-like_sf"/>
</dbReference>
<evidence type="ECO:0000313" key="7">
    <source>
        <dbReference type="Proteomes" id="UP000663929"/>
    </source>
</evidence>
<dbReference type="GO" id="GO:0020037">
    <property type="term" value="F:heme binding"/>
    <property type="evidence" value="ECO:0007669"/>
    <property type="project" value="InterPro"/>
</dbReference>
<accession>A0A8A4TT21</accession>
<evidence type="ECO:0000256" key="1">
    <source>
        <dbReference type="ARBA" id="ARBA00004370"/>
    </source>
</evidence>
<keyword evidence="2" id="KW-0408">Iron</keyword>
<evidence type="ECO:0000256" key="3">
    <source>
        <dbReference type="ARBA" id="ARBA00022748"/>
    </source>
</evidence>
<sequence length="181" mass="19576">MQAKIMIPLLLIVGAVGWLVTSNLAGANYFYKVDELPALGDKVYNIGLRVKGRIVPGSIKSKPNDRPVIFTIHENDVELVVHYIGEAPLPDMFKDHAEAVVEGKMRRDRVFEANHLQAKCASKYEAGLTEEMVDGSYPQGSETPANPPADQVSSTPTDSAEAAKTAEVATQAEPEQSQAAN</sequence>
<gene>
    <name evidence="6" type="ORF">J3U87_07120</name>
</gene>
<dbReference type="GO" id="GO:0017003">
    <property type="term" value="P:protein-heme linkage"/>
    <property type="evidence" value="ECO:0007669"/>
    <property type="project" value="InterPro"/>
</dbReference>
<keyword evidence="7" id="KW-1185">Reference proteome</keyword>
<keyword evidence="2" id="KW-0479">Metal-binding</keyword>
<dbReference type="GO" id="GO:0005886">
    <property type="term" value="C:plasma membrane"/>
    <property type="evidence" value="ECO:0007669"/>
    <property type="project" value="InterPro"/>
</dbReference>
<dbReference type="InterPro" id="IPR012340">
    <property type="entry name" value="NA-bd_OB-fold"/>
</dbReference>
<dbReference type="Gene3D" id="2.40.50.140">
    <property type="entry name" value="Nucleic acid-binding proteins"/>
    <property type="match status" value="1"/>
</dbReference>
<evidence type="ECO:0000313" key="6">
    <source>
        <dbReference type="EMBL" id="QTD52228.1"/>
    </source>
</evidence>
<dbReference type="SUPFAM" id="SSF82093">
    <property type="entry name" value="Heme chaperone CcmE"/>
    <property type="match status" value="1"/>
</dbReference>
<protein>
    <submittedName>
        <fullName evidence="6">Cytochrome c maturation protein CcmE</fullName>
    </submittedName>
</protein>
<name>A0A8A4TT21_SULCO</name>
<comment type="subcellular location">
    <subcellularLocation>
        <location evidence="1">Membrane</location>
    </subcellularLocation>
</comment>
<reference evidence="6" key="1">
    <citation type="submission" date="2021-03" db="EMBL/GenBank/DDBJ databases">
        <title>Acanthopleuribacteraceae sp. M133.</title>
        <authorList>
            <person name="Wang G."/>
        </authorList>
    </citation>
    <scope>NUCLEOTIDE SEQUENCE</scope>
    <source>
        <strain evidence="6">M133</strain>
    </source>
</reference>
<dbReference type="RefSeq" id="WP_237382337.1">
    <property type="nucleotide sequence ID" value="NZ_CP071793.1"/>
</dbReference>
<keyword evidence="3" id="KW-0201">Cytochrome c-type biogenesis</keyword>
<evidence type="ECO:0000256" key="5">
    <source>
        <dbReference type="SAM" id="MobiDB-lite"/>
    </source>
</evidence>
<keyword evidence="4" id="KW-0472">Membrane</keyword>